<gene>
    <name evidence="1" type="ORF">FOT62_24375</name>
</gene>
<dbReference type="AlphaFoldDB" id="A0A5C7BM33"/>
<dbReference type="Proteomes" id="UP000321126">
    <property type="component" value="Unassembled WGS sequence"/>
</dbReference>
<protein>
    <submittedName>
        <fullName evidence="1">Uncharacterized protein</fullName>
    </submittedName>
</protein>
<sequence>MTETSMPWLDGSSIGTLFTNADWPPVGFEPLTLDCRDFRLTSKGATGPTGAAFDRLLNGEAIQCGDITADRVPNALNQLRRQIDVEPANRQSTDPAAGHYGAMSAQITHTITMN</sequence>
<dbReference type="RefSeq" id="WP_048795731.1">
    <property type="nucleotide sequence ID" value="NZ_JVEJ01000418.1"/>
</dbReference>
<name>A0A5C7BM33_SERMA</name>
<proteinExistence type="predicted"/>
<evidence type="ECO:0000313" key="2">
    <source>
        <dbReference type="Proteomes" id="UP000321126"/>
    </source>
</evidence>
<comment type="caution">
    <text evidence="1">The sequence shown here is derived from an EMBL/GenBank/DDBJ whole genome shotgun (WGS) entry which is preliminary data.</text>
</comment>
<organism evidence="1 2">
    <name type="scientific">Serratia marcescens</name>
    <dbReference type="NCBI Taxonomy" id="615"/>
    <lineage>
        <taxon>Bacteria</taxon>
        <taxon>Pseudomonadati</taxon>
        <taxon>Pseudomonadota</taxon>
        <taxon>Gammaproteobacteria</taxon>
        <taxon>Enterobacterales</taxon>
        <taxon>Yersiniaceae</taxon>
        <taxon>Serratia</taxon>
    </lineage>
</organism>
<reference evidence="1 2" key="1">
    <citation type="submission" date="2019-07" db="EMBL/GenBank/DDBJ databases">
        <title>Serratia strains were isolated from fresh produce.</title>
        <authorList>
            <person name="Cho G.-S."/>
            <person name="Stein M."/>
            <person name="Lee W."/>
            <person name="Suh S.H."/>
            <person name="Franz C.M.A.P."/>
        </authorList>
    </citation>
    <scope>NUCLEOTIDE SEQUENCE [LARGE SCALE GENOMIC DNA]</scope>
    <source>
        <strain evidence="1 2">S16</strain>
    </source>
</reference>
<evidence type="ECO:0000313" key="1">
    <source>
        <dbReference type="EMBL" id="TXE24850.1"/>
    </source>
</evidence>
<dbReference type="EMBL" id="VOUQ01000028">
    <property type="protein sequence ID" value="TXE24850.1"/>
    <property type="molecule type" value="Genomic_DNA"/>
</dbReference>
<accession>A0A5C7BM33</accession>